<accession>A0A016TDQ0</accession>
<feature type="compositionally biased region" description="Polar residues" evidence="1">
    <location>
        <begin position="52"/>
        <end position="61"/>
    </location>
</feature>
<dbReference type="EMBL" id="JARK01001448">
    <property type="protein sequence ID" value="EYC00822.1"/>
    <property type="molecule type" value="Genomic_DNA"/>
</dbReference>
<reference evidence="3" key="1">
    <citation type="journal article" date="2015" name="Nat. Genet.">
        <title>The genome and transcriptome of the zoonotic hookworm Ancylostoma ceylanicum identify infection-specific gene families.</title>
        <authorList>
            <person name="Schwarz E.M."/>
            <person name="Hu Y."/>
            <person name="Antoshechkin I."/>
            <person name="Miller M.M."/>
            <person name="Sternberg P.W."/>
            <person name="Aroian R.V."/>
        </authorList>
    </citation>
    <scope>NUCLEOTIDE SEQUENCE</scope>
    <source>
        <strain evidence="3">HY135</strain>
    </source>
</reference>
<protein>
    <submittedName>
        <fullName evidence="2">Uncharacterized protein</fullName>
    </submittedName>
</protein>
<dbReference type="Proteomes" id="UP000024635">
    <property type="component" value="Unassembled WGS sequence"/>
</dbReference>
<proteinExistence type="predicted"/>
<name>A0A016TDQ0_9BILA</name>
<evidence type="ECO:0000313" key="2">
    <source>
        <dbReference type="EMBL" id="EYC00822.1"/>
    </source>
</evidence>
<sequence length="69" mass="7862">MTPVDISYTFPAPVTFIYPILAQKTCLFLPSSARTSEGRSRDAHMNRPMADQQRTSCHADTSRNVIFWK</sequence>
<evidence type="ECO:0000256" key="1">
    <source>
        <dbReference type="SAM" id="MobiDB-lite"/>
    </source>
</evidence>
<feature type="region of interest" description="Disordered" evidence="1">
    <location>
        <begin position="36"/>
        <end position="61"/>
    </location>
</feature>
<keyword evidence="3" id="KW-1185">Reference proteome</keyword>
<feature type="compositionally biased region" description="Basic and acidic residues" evidence="1">
    <location>
        <begin position="36"/>
        <end position="45"/>
    </location>
</feature>
<evidence type="ECO:0000313" key="3">
    <source>
        <dbReference type="Proteomes" id="UP000024635"/>
    </source>
</evidence>
<gene>
    <name evidence="2" type="primary">Acey_s0112.g277</name>
    <name evidence="2" type="ORF">Y032_0112g277</name>
</gene>
<dbReference type="AlphaFoldDB" id="A0A016TDQ0"/>
<comment type="caution">
    <text evidence="2">The sequence shown here is derived from an EMBL/GenBank/DDBJ whole genome shotgun (WGS) entry which is preliminary data.</text>
</comment>
<organism evidence="2 3">
    <name type="scientific">Ancylostoma ceylanicum</name>
    <dbReference type="NCBI Taxonomy" id="53326"/>
    <lineage>
        <taxon>Eukaryota</taxon>
        <taxon>Metazoa</taxon>
        <taxon>Ecdysozoa</taxon>
        <taxon>Nematoda</taxon>
        <taxon>Chromadorea</taxon>
        <taxon>Rhabditida</taxon>
        <taxon>Rhabditina</taxon>
        <taxon>Rhabditomorpha</taxon>
        <taxon>Strongyloidea</taxon>
        <taxon>Ancylostomatidae</taxon>
        <taxon>Ancylostomatinae</taxon>
        <taxon>Ancylostoma</taxon>
    </lineage>
</organism>